<evidence type="ECO:0000256" key="4">
    <source>
        <dbReference type="ARBA" id="ARBA00023033"/>
    </source>
</evidence>
<evidence type="ECO:0000256" key="1">
    <source>
        <dbReference type="ARBA" id="ARBA00022630"/>
    </source>
</evidence>
<keyword evidence="4 6" id="KW-0503">Monooxygenase</keyword>
<dbReference type="InterPro" id="IPR036188">
    <property type="entry name" value="FAD/NAD-bd_sf"/>
</dbReference>
<dbReference type="EMBL" id="DF933813">
    <property type="protein sequence ID" value="GAM35393.1"/>
    <property type="molecule type" value="Genomic_DNA"/>
</dbReference>
<accession>A0A6V8H3H8</accession>
<keyword evidence="2" id="KW-0274">FAD</keyword>
<dbReference type="PRINTS" id="PR00420">
    <property type="entry name" value="RNGMNOXGNASE"/>
</dbReference>
<evidence type="ECO:0000256" key="3">
    <source>
        <dbReference type="ARBA" id="ARBA00023002"/>
    </source>
</evidence>
<keyword evidence="1" id="KW-0285">Flavoprotein</keyword>
<reference evidence="7" key="1">
    <citation type="journal article" date="2015" name="Genome Announc.">
        <title>Draft genome sequence of Talaromyces cellulolyticus strain Y-94, a source of lignocellulosic biomass-degrading enzymes.</title>
        <authorList>
            <person name="Fujii T."/>
            <person name="Koike H."/>
            <person name="Sawayama S."/>
            <person name="Yano S."/>
            <person name="Inoue H."/>
        </authorList>
    </citation>
    <scope>NUCLEOTIDE SEQUENCE [LARGE SCALE GENOMIC DNA]</scope>
    <source>
        <strain evidence="7">Y-94</strain>
    </source>
</reference>
<keyword evidence="7" id="KW-1185">Reference proteome</keyword>
<evidence type="ECO:0000259" key="5">
    <source>
        <dbReference type="Pfam" id="PF01494"/>
    </source>
</evidence>
<gene>
    <name evidence="6" type="ORF">TCE0_017r03692</name>
</gene>
<organism evidence="6 7">
    <name type="scientific">Talaromyces pinophilus</name>
    <name type="common">Penicillium pinophilum</name>
    <dbReference type="NCBI Taxonomy" id="128442"/>
    <lineage>
        <taxon>Eukaryota</taxon>
        <taxon>Fungi</taxon>
        <taxon>Dikarya</taxon>
        <taxon>Ascomycota</taxon>
        <taxon>Pezizomycotina</taxon>
        <taxon>Eurotiomycetes</taxon>
        <taxon>Eurotiomycetidae</taxon>
        <taxon>Eurotiales</taxon>
        <taxon>Trichocomaceae</taxon>
        <taxon>Talaromyces</taxon>
        <taxon>Talaromyces sect. Talaromyces</taxon>
    </lineage>
</organism>
<protein>
    <submittedName>
        <fullName evidence="6">Monooxygenase</fullName>
    </submittedName>
</protein>
<dbReference type="Gene3D" id="3.50.50.60">
    <property type="entry name" value="FAD/NAD(P)-binding domain"/>
    <property type="match status" value="1"/>
</dbReference>
<keyword evidence="3" id="KW-0560">Oxidoreductase</keyword>
<dbReference type="Pfam" id="PF01494">
    <property type="entry name" value="FAD_binding_3"/>
    <property type="match status" value="2"/>
</dbReference>
<dbReference type="Proteomes" id="UP000053095">
    <property type="component" value="Unassembled WGS sequence"/>
</dbReference>
<sequence>MAPEIAIVGGGPAGLALAGLLEQNGIDYLVYERSAADTPPRGGCLDIHRSSGQIVLKEAGCFEEFKKYARGGDATVHWVWDHQGNKLFAFGEGRDSPEIDRNQLKRVLMSSIPENKIRWSADVRSSSRDDQGQIVLSLADGTTASGFKLVVGADGVRSKIRHLVTSVEPVYSDILFLALFILPSNAYHATLEQIAGQGPMVVLGKAKMIWIQRQGDGHYRLDFGWIGPQTFPADENFKLDDEDAVKEFLLQENYFGGHTKEIHDMIRAATGPFWSWPLYHFPSEDLNWASAPGVALIGDAAHTTPPFVGDGVNCAMRDSLILSQKLREFGITTQAVAEYEKEMFPYAADVISRSVAAGKLLFEWDSPKSFVQMMASDRPLVKFELDY</sequence>
<dbReference type="GO" id="GO:0004497">
    <property type="term" value="F:monooxygenase activity"/>
    <property type="evidence" value="ECO:0007669"/>
    <property type="project" value="UniProtKB-KW"/>
</dbReference>
<name>A0A6V8H3H8_TALPI</name>
<dbReference type="AlphaFoldDB" id="A0A6V8H3H8"/>
<comment type="caution">
    <text evidence="6">The sequence shown here is derived from an EMBL/GenBank/DDBJ whole genome shotgun (WGS) entry which is preliminary data.</text>
</comment>
<evidence type="ECO:0000256" key="2">
    <source>
        <dbReference type="ARBA" id="ARBA00022827"/>
    </source>
</evidence>
<feature type="domain" description="FAD-binding" evidence="5">
    <location>
        <begin position="5"/>
        <end position="164"/>
    </location>
</feature>
<dbReference type="PANTHER" id="PTHR46972">
    <property type="entry name" value="MONOOXYGENASE ASQM-RELATED"/>
    <property type="match status" value="1"/>
</dbReference>
<evidence type="ECO:0000313" key="6">
    <source>
        <dbReference type="EMBL" id="GAM35393.1"/>
    </source>
</evidence>
<dbReference type="PANTHER" id="PTHR46972:SF1">
    <property type="entry name" value="FAD DEPENDENT OXIDOREDUCTASE DOMAIN-CONTAINING PROTEIN"/>
    <property type="match status" value="1"/>
</dbReference>
<proteinExistence type="predicted"/>
<evidence type="ECO:0000313" key="7">
    <source>
        <dbReference type="Proteomes" id="UP000053095"/>
    </source>
</evidence>
<dbReference type="InterPro" id="IPR002938">
    <property type="entry name" value="FAD-bd"/>
</dbReference>
<dbReference type="SUPFAM" id="SSF51905">
    <property type="entry name" value="FAD/NAD(P)-binding domain"/>
    <property type="match status" value="1"/>
</dbReference>
<feature type="domain" description="FAD-binding" evidence="5">
    <location>
        <begin position="294"/>
        <end position="352"/>
    </location>
</feature>
<dbReference type="GO" id="GO:0071949">
    <property type="term" value="F:FAD binding"/>
    <property type="evidence" value="ECO:0007669"/>
    <property type="project" value="InterPro"/>
</dbReference>